<gene>
    <name evidence="2" type="ORF">niasHS_004405</name>
</gene>
<dbReference type="EMBL" id="JBICCN010000133">
    <property type="protein sequence ID" value="KAL3091254.1"/>
    <property type="molecule type" value="Genomic_DNA"/>
</dbReference>
<evidence type="ECO:0000313" key="2">
    <source>
        <dbReference type="EMBL" id="KAL3091254.1"/>
    </source>
</evidence>
<name>A0ABD2JL81_HETSC</name>
<proteinExistence type="predicted"/>
<sequence length="184" mass="20976">MLASVMLEAIDSRKLADLKLSNDQLDEADQLLSEADVHLDTLLAPPLERGLFYMSKFTLARKRWKQSPAENEKEMNRACFYLDKALKVFHRRFPAMAAKAVKEAALFGNEMGNKRVRNVAATILYTMPLKREEEEEANDEGEEGGKEGHGTAEETEEDEQKQQMLKNEEEKEEEVDQNLCPPNS</sequence>
<feature type="region of interest" description="Disordered" evidence="1">
    <location>
        <begin position="130"/>
        <end position="184"/>
    </location>
</feature>
<feature type="compositionally biased region" description="Basic and acidic residues" evidence="1">
    <location>
        <begin position="143"/>
        <end position="152"/>
    </location>
</feature>
<dbReference type="AlphaFoldDB" id="A0ABD2JL81"/>
<dbReference type="Proteomes" id="UP001620645">
    <property type="component" value="Unassembled WGS sequence"/>
</dbReference>
<feature type="compositionally biased region" description="Acidic residues" evidence="1">
    <location>
        <begin position="133"/>
        <end position="142"/>
    </location>
</feature>
<protein>
    <submittedName>
        <fullName evidence="2">Uncharacterized protein</fullName>
    </submittedName>
</protein>
<organism evidence="2 3">
    <name type="scientific">Heterodera schachtii</name>
    <name type="common">Sugarbeet cyst nematode worm</name>
    <name type="synonym">Tylenchus schachtii</name>
    <dbReference type="NCBI Taxonomy" id="97005"/>
    <lineage>
        <taxon>Eukaryota</taxon>
        <taxon>Metazoa</taxon>
        <taxon>Ecdysozoa</taxon>
        <taxon>Nematoda</taxon>
        <taxon>Chromadorea</taxon>
        <taxon>Rhabditida</taxon>
        <taxon>Tylenchina</taxon>
        <taxon>Tylenchomorpha</taxon>
        <taxon>Tylenchoidea</taxon>
        <taxon>Heteroderidae</taxon>
        <taxon>Heteroderinae</taxon>
        <taxon>Heterodera</taxon>
    </lineage>
</organism>
<comment type="caution">
    <text evidence="2">The sequence shown here is derived from an EMBL/GenBank/DDBJ whole genome shotgun (WGS) entry which is preliminary data.</text>
</comment>
<reference evidence="2 3" key="1">
    <citation type="submission" date="2024-10" db="EMBL/GenBank/DDBJ databases">
        <authorList>
            <person name="Kim D."/>
        </authorList>
    </citation>
    <scope>NUCLEOTIDE SEQUENCE [LARGE SCALE GENOMIC DNA]</scope>
    <source>
        <strain evidence="2">Taebaek</strain>
    </source>
</reference>
<accession>A0ABD2JL81</accession>
<evidence type="ECO:0000256" key="1">
    <source>
        <dbReference type="SAM" id="MobiDB-lite"/>
    </source>
</evidence>
<evidence type="ECO:0000313" key="3">
    <source>
        <dbReference type="Proteomes" id="UP001620645"/>
    </source>
</evidence>
<keyword evidence="3" id="KW-1185">Reference proteome</keyword>